<keyword evidence="5" id="KW-1185">Reference proteome</keyword>
<dbReference type="PATRIC" id="fig|1335616.4.peg.261"/>
<protein>
    <recommendedName>
        <fullName evidence="3">YhaN AAA domain-containing protein</fullName>
    </recommendedName>
</protein>
<evidence type="ECO:0000313" key="4">
    <source>
        <dbReference type="EMBL" id="KIS04060.1"/>
    </source>
</evidence>
<keyword evidence="1" id="KW-0175">Coiled coil</keyword>
<dbReference type="InterPro" id="IPR038734">
    <property type="entry name" value="YhaN_AAA"/>
</dbReference>
<dbReference type="STRING" id="1335616.WDC_0262"/>
<keyword evidence="2" id="KW-1133">Transmembrane helix</keyword>
<dbReference type="SUPFAM" id="SSF52540">
    <property type="entry name" value="P-loop containing nucleoside triphosphate hydrolases"/>
    <property type="match status" value="1"/>
</dbReference>
<accession>A0A0D1A8B8</accession>
<evidence type="ECO:0000313" key="5">
    <source>
        <dbReference type="Proteomes" id="UP000032279"/>
    </source>
</evidence>
<dbReference type="RefSeq" id="WP_044009996.1">
    <property type="nucleotide sequence ID" value="NZ_AWTT01000004.1"/>
</dbReference>
<evidence type="ECO:0000256" key="2">
    <source>
        <dbReference type="SAM" id="Phobius"/>
    </source>
</evidence>
<feature type="coiled-coil region" evidence="1">
    <location>
        <begin position="268"/>
        <end position="295"/>
    </location>
</feature>
<comment type="caution">
    <text evidence="4">The sequence shown here is derived from an EMBL/GenBank/DDBJ whole genome shotgun (WGS) entry which is preliminary data.</text>
</comment>
<dbReference type="Proteomes" id="UP000032279">
    <property type="component" value="Unassembled WGS sequence"/>
</dbReference>
<dbReference type="PANTHER" id="PTHR41259">
    <property type="entry name" value="DOUBLE-STRAND BREAK REPAIR RAD50 ATPASE, PUTATIVE-RELATED"/>
    <property type="match status" value="1"/>
</dbReference>
<dbReference type="EMBL" id="AWTT01000004">
    <property type="protein sequence ID" value="KIS04060.1"/>
    <property type="molecule type" value="Genomic_DNA"/>
</dbReference>
<reference evidence="4 5" key="1">
    <citation type="submission" date="2013-08" db="EMBL/GenBank/DDBJ databases">
        <title>Lactobacillus wasatchii sp. WDC04, a late gas producing bacteria isolated from aged chedder cheese.</title>
        <authorList>
            <person name="Oberg C.J."/>
            <person name="Culumber M."/>
            <person name="McMahon D.J."/>
            <person name="Broadbent J.R."/>
            <person name="Oberg T.S."/>
            <person name="Ortaki F."/>
        </authorList>
    </citation>
    <scope>NUCLEOTIDE SEQUENCE [LARGE SCALE GENOMIC DNA]</scope>
    <source>
        <strain evidence="4 5">WDC04</strain>
    </source>
</reference>
<dbReference type="OrthoDB" id="9764467at2"/>
<dbReference type="PANTHER" id="PTHR41259:SF1">
    <property type="entry name" value="DOUBLE-STRAND BREAK REPAIR RAD50 ATPASE, PUTATIVE-RELATED"/>
    <property type="match status" value="1"/>
</dbReference>
<dbReference type="InterPro" id="IPR027417">
    <property type="entry name" value="P-loop_NTPase"/>
</dbReference>
<dbReference type="Pfam" id="PF13514">
    <property type="entry name" value="AAA_27"/>
    <property type="match status" value="1"/>
</dbReference>
<keyword evidence="2" id="KW-0472">Membrane</keyword>
<evidence type="ECO:0000256" key="1">
    <source>
        <dbReference type="SAM" id="Coils"/>
    </source>
</evidence>
<gene>
    <name evidence="4" type="ORF">WDC_0262</name>
</gene>
<organism evidence="4 5">
    <name type="scientific">Paucilactobacillus wasatchensis</name>
    <dbReference type="NCBI Taxonomy" id="1335616"/>
    <lineage>
        <taxon>Bacteria</taxon>
        <taxon>Bacillati</taxon>
        <taxon>Bacillota</taxon>
        <taxon>Bacilli</taxon>
        <taxon>Lactobacillales</taxon>
        <taxon>Lactobacillaceae</taxon>
        <taxon>Paucilactobacillus</taxon>
    </lineage>
</organism>
<evidence type="ECO:0000259" key="3">
    <source>
        <dbReference type="Pfam" id="PF13514"/>
    </source>
</evidence>
<proteinExistence type="predicted"/>
<feature type="domain" description="YhaN AAA" evidence="3">
    <location>
        <begin position="1"/>
        <end position="200"/>
    </location>
</feature>
<keyword evidence="2" id="KW-0812">Transmembrane</keyword>
<dbReference type="Gene3D" id="3.40.50.300">
    <property type="entry name" value="P-loop containing nucleotide triphosphate hydrolases"/>
    <property type="match status" value="2"/>
</dbReference>
<dbReference type="AlphaFoldDB" id="A0A0D1A8B8"/>
<name>A0A0D1A8B8_9LACO</name>
<feature type="transmembrane region" description="Helical" evidence="2">
    <location>
        <begin position="400"/>
        <end position="416"/>
    </location>
</feature>
<sequence length="852" mass="96852">MKIQQIQIDGFGKWQDQQFDIDPQFQIIYGKNEAGKTTLSHFITSILFGFANGHQQYQQYLPKNGAAYGGQLTIEAENLIYRLQRVKGKNGGPLTISDEQGQQLPATKLTEILGPIDQQLYDSIFSFSQIDLTQIFQLTGQNLADYLRQMGAVGSSQWLDLIKEHRKNADEIYKPRGSKPQLNQRLKEYKALNIKVQQAAGRYDHYQTLLAQVNSASEKLTKNRAHLKQVQLELEHLQGLKRLMPIFLKLKATTTNQVELTNEDIAQVQQLQADLTQINSQVQNLTQQLTDVQQNNQLTGQQQFYFDHVSQFERVAQLMPQLKLRLEQDERQNEQLDAWTVAQQQILARYNVNRLPAATSDEQIAILEQLQGQQRELQTKLESLTQSQMRTKPTTVQSTWWGYGVAVVSLIALLIVPNLFVKIILVLVLLGSLVSNVWVNRGAKDQQQVNNQEKLQTVKAYLDSVEQKLTNWGKQNKVTAFRQEQWLSMQGDLRRFADLEKQINQVGEQQTQTKIKEAEFKQALAFAREWVQLDGSVNELIERVEQFIAKQAGAKDAWQSQQQRFSILAKQLDDTKQHQIVKQQQKTAIYARLKITNDADFKATHQQFLIATADQEKAAALSSQVSAEQQQELAAFTDEDDLANQLIAKQATVDEVKKTIDDAFEMQTSVQLEINQMAKSGTLSALRQQQANLQATINQLVFNWLSEQLTSAWINQALDLASKGRFPQIIKKANKYFATLTGQHYGKIEVDDEKITVVDQDGDSFEVGELSQGTAEQLYVALRFGFAVVMSDTINLPLLIDDGFVNFDNSRKTAVLNVIQQISAENQVIYFTANDHILTQMTETSILNLDKE</sequence>